<name>A0A1I7WIR0_HETBA</name>
<sequence>MFSNTITVTPYILCLSIILKSMIGTDNGTLDRQLTDDNYDQRRNLKHHIIQMCKDEATCSANSAVVPPVTYC</sequence>
<evidence type="ECO:0000313" key="2">
    <source>
        <dbReference type="WBParaSite" id="Hba_04902"/>
    </source>
</evidence>
<dbReference type="Proteomes" id="UP000095283">
    <property type="component" value="Unplaced"/>
</dbReference>
<reference evidence="2" key="1">
    <citation type="submission" date="2016-11" db="UniProtKB">
        <authorList>
            <consortium name="WormBaseParasite"/>
        </authorList>
    </citation>
    <scope>IDENTIFICATION</scope>
</reference>
<dbReference type="WBParaSite" id="Hba_04902">
    <property type="protein sequence ID" value="Hba_04902"/>
    <property type="gene ID" value="Hba_04902"/>
</dbReference>
<accession>A0A1I7WIR0</accession>
<organism evidence="1 2">
    <name type="scientific">Heterorhabditis bacteriophora</name>
    <name type="common">Entomopathogenic nematode worm</name>
    <dbReference type="NCBI Taxonomy" id="37862"/>
    <lineage>
        <taxon>Eukaryota</taxon>
        <taxon>Metazoa</taxon>
        <taxon>Ecdysozoa</taxon>
        <taxon>Nematoda</taxon>
        <taxon>Chromadorea</taxon>
        <taxon>Rhabditida</taxon>
        <taxon>Rhabditina</taxon>
        <taxon>Rhabditomorpha</taxon>
        <taxon>Strongyloidea</taxon>
        <taxon>Heterorhabditidae</taxon>
        <taxon>Heterorhabditis</taxon>
    </lineage>
</organism>
<dbReference type="AlphaFoldDB" id="A0A1I7WIR0"/>
<keyword evidence="1" id="KW-1185">Reference proteome</keyword>
<protein>
    <submittedName>
        <fullName evidence="2">Secreted protein</fullName>
    </submittedName>
</protein>
<evidence type="ECO:0000313" key="1">
    <source>
        <dbReference type="Proteomes" id="UP000095283"/>
    </source>
</evidence>
<proteinExistence type="predicted"/>